<protein>
    <submittedName>
        <fullName evidence="7">ABC transporter substrate-binding protein</fullName>
    </submittedName>
</protein>
<dbReference type="CDD" id="cd19980">
    <property type="entry name" value="PBP1_ABC_ligand_binding-like"/>
    <property type="match status" value="1"/>
</dbReference>
<dbReference type="InterPro" id="IPR051010">
    <property type="entry name" value="BCAA_transport"/>
</dbReference>
<name>A0A3A1YN53_9BURK</name>
<dbReference type="AlphaFoldDB" id="A0A3A1YN53"/>
<dbReference type="Gene3D" id="3.40.50.2300">
    <property type="match status" value="2"/>
</dbReference>
<evidence type="ECO:0000256" key="3">
    <source>
        <dbReference type="ARBA" id="ARBA00022729"/>
    </source>
</evidence>
<keyword evidence="2" id="KW-0813">Transport</keyword>
<dbReference type="PANTHER" id="PTHR30483">
    <property type="entry name" value="LEUCINE-SPECIFIC-BINDING PROTEIN"/>
    <property type="match status" value="1"/>
</dbReference>
<comment type="caution">
    <text evidence="7">The sequence shown here is derived from an EMBL/GenBank/DDBJ whole genome shotgun (WGS) entry which is preliminary data.</text>
</comment>
<evidence type="ECO:0000256" key="2">
    <source>
        <dbReference type="ARBA" id="ARBA00022448"/>
    </source>
</evidence>
<keyword evidence="3 5" id="KW-0732">Signal</keyword>
<comment type="similarity">
    <text evidence="1">Belongs to the leucine-binding protein family.</text>
</comment>
<dbReference type="Pfam" id="PF13458">
    <property type="entry name" value="Peripla_BP_6"/>
    <property type="match status" value="1"/>
</dbReference>
<feature type="chain" id="PRO_5017456077" evidence="5">
    <location>
        <begin position="24"/>
        <end position="383"/>
    </location>
</feature>
<dbReference type="Proteomes" id="UP000266206">
    <property type="component" value="Unassembled WGS sequence"/>
</dbReference>
<sequence>MSIARKVLFSVIGTCALVSAVNAQETIKLGVNLPLTGAVAASGNFVANGVKVAAEEINANGGVLGKKLELIIEDNKSNPTEASNVTEKLIVRDKVAVIQGAWGSTFTLAAMPKLMEYKVPMVVDIASSTKVTTAGNPFVFRVAPTNLMEAENFAPHIKKLGIRKADFLVVNNDWGLNGVEAFGKVLRENGVAVGQVQTMDPSAQDMTSQLAVIKASDGDTLFLTGSVEQAMLIMKQMQALGIKRRVVTSGGAMPEQLIAQAGSAANGTYHIMLFVPWFPEATPNPEAAKKFVESWRAHGFDPYGLPEGARAYVGTHVIARAIERAGVVEPEAIRKALWETNFDTLTGHIEFSKEGPKGKESGQAHPISYLVQIDNGEIKLVQK</sequence>
<feature type="signal peptide" evidence="5">
    <location>
        <begin position="1"/>
        <end position="23"/>
    </location>
</feature>
<dbReference type="EMBL" id="NQYH01000026">
    <property type="protein sequence ID" value="RIY38896.1"/>
    <property type="molecule type" value="Genomic_DNA"/>
</dbReference>
<keyword evidence="4" id="KW-0029">Amino-acid transport</keyword>
<evidence type="ECO:0000313" key="7">
    <source>
        <dbReference type="EMBL" id="RIY38896.1"/>
    </source>
</evidence>
<evidence type="ECO:0000259" key="6">
    <source>
        <dbReference type="Pfam" id="PF13458"/>
    </source>
</evidence>
<dbReference type="PRINTS" id="PR00337">
    <property type="entry name" value="LEUILEVALBP"/>
</dbReference>
<evidence type="ECO:0000256" key="1">
    <source>
        <dbReference type="ARBA" id="ARBA00010062"/>
    </source>
</evidence>
<feature type="domain" description="Leucine-binding protein" evidence="6">
    <location>
        <begin position="26"/>
        <end position="376"/>
    </location>
</feature>
<gene>
    <name evidence="7" type="ORF">CJP73_16010</name>
</gene>
<accession>A0A3A1YN53</accession>
<organism evidence="7 8">
    <name type="scientific">Neopusillimonas maritima</name>
    <dbReference type="NCBI Taxonomy" id="2026239"/>
    <lineage>
        <taxon>Bacteria</taxon>
        <taxon>Pseudomonadati</taxon>
        <taxon>Pseudomonadota</taxon>
        <taxon>Betaproteobacteria</taxon>
        <taxon>Burkholderiales</taxon>
        <taxon>Alcaligenaceae</taxon>
        <taxon>Neopusillimonas</taxon>
    </lineage>
</organism>
<evidence type="ECO:0000256" key="5">
    <source>
        <dbReference type="SAM" id="SignalP"/>
    </source>
</evidence>
<reference evidence="7 8" key="1">
    <citation type="submission" date="2017-08" db="EMBL/GenBank/DDBJ databases">
        <title>Pusillimonas indicus sp. nov., a member of the family Alcaligenaceae isolated from surface seawater.</title>
        <authorList>
            <person name="Li J."/>
        </authorList>
    </citation>
    <scope>NUCLEOTIDE SEQUENCE [LARGE SCALE GENOMIC DNA]</scope>
    <source>
        <strain evidence="7 8">L52-1-41</strain>
    </source>
</reference>
<dbReference type="GO" id="GO:0006865">
    <property type="term" value="P:amino acid transport"/>
    <property type="evidence" value="ECO:0007669"/>
    <property type="project" value="UniProtKB-KW"/>
</dbReference>
<dbReference type="InterPro" id="IPR028082">
    <property type="entry name" value="Peripla_BP_I"/>
</dbReference>
<evidence type="ECO:0000256" key="4">
    <source>
        <dbReference type="ARBA" id="ARBA00022970"/>
    </source>
</evidence>
<dbReference type="InterPro" id="IPR028081">
    <property type="entry name" value="Leu-bd"/>
</dbReference>
<dbReference type="OrthoDB" id="9794826at2"/>
<dbReference type="PANTHER" id="PTHR30483:SF6">
    <property type="entry name" value="PERIPLASMIC BINDING PROTEIN OF ABC TRANSPORTER FOR NATURAL AMINO ACIDS"/>
    <property type="match status" value="1"/>
</dbReference>
<dbReference type="InterPro" id="IPR000709">
    <property type="entry name" value="Leu_Ile_Val-bd"/>
</dbReference>
<evidence type="ECO:0000313" key="8">
    <source>
        <dbReference type="Proteomes" id="UP000266206"/>
    </source>
</evidence>
<proteinExistence type="inferred from homology"/>
<dbReference type="SUPFAM" id="SSF53822">
    <property type="entry name" value="Periplasmic binding protein-like I"/>
    <property type="match status" value="1"/>
</dbReference>